<protein>
    <recommendedName>
        <fullName evidence="4">Glycosyltransferase sugar-binding region containing DXD motif-containing protein</fullName>
    </recommendedName>
</protein>
<dbReference type="Pfam" id="PF04488">
    <property type="entry name" value="Gly_transf_sug"/>
    <property type="match status" value="1"/>
</dbReference>
<evidence type="ECO:0008006" key="4">
    <source>
        <dbReference type="Google" id="ProtNLM"/>
    </source>
</evidence>
<organism evidence="2 3">
    <name type="scientific">Terrisporobacter petrolearius</name>
    <dbReference type="NCBI Taxonomy" id="1460447"/>
    <lineage>
        <taxon>Bacteria</taxon>
        <taxon>Bacillati</taxon>
        <taxon>Bacillota</taxon>
        <taxon>Clostridia</taxon>
        <taxon>Peptostreptococcales</taxon>
        <taxon>Peptostreptococcaceae</taxon>
        <taxon>Terrisporobacter</taxon>
    </lineage>
</organism>
<keyword evidence="3" id="KW-1185">Reference proteome</keyword>
<proteinExistence type="predicted"/>
<accession>A0ABZ3FAA9</accession>
<dbReference type="EMBL" id="CP154622">
    <property type="protein sequence ID" value="XAM40655.1"/>
    <property type="molecule type" value="Genomic_DNA"/>
</dbReference>
<dbReference type="PANTHER" id="PTHR32385:SF15">
    <property type="entry name" value="INOSITOL PHOSPHOCERAMIDE MANNOSYLTRANSFERASE 1"/>
    <property type="match status" value="1"/>
</dbReference>
<keyword evidence="1" id="KW-0808">Transferase</keyword>
<evidence type="ECO:0000313" key="3">
    <source>
        <dbReference type="Proteomes" id="UP001477947"/>
    </source>
</evidence>
<dbReference type="InterPro" id="IPR029044">
    <property type="entry name" value="Nucleotide-diphossugar_trans"/>
</dbReference>
<dbReference type="PANTHER" id="PTHR32385">
    <property type="entry name" value="MANNOSYL PHOSPHORYLINOSITOL CERAMIDE SYNTHASE"/>
    <property type="match status" value="1"/>
</dbReference>
<dbReference type="Proteomes" id="UP001477947">
    <property type="component" value="Chromosome"/>
</dbReference>
<dbReference type="RefSeq" id="WP_343338756.1">
    <property type="nucleotide sequence ID" value="NZ_CP154622.1"/>
</dbReference>
<evidence type="ECO:0000313" key="2">
    <source>
        <dbReference type="EMBL" id="XAM40655.1"/>
    </source>
</evidence>
<gene>
    <name evidence="2" type="ORF">TPELB_09650</name>
</gene>
<reference evidence="2 3" key="1">
    <citation type="submission" date="2024-04" db="EMBL/GenBank/DDBJ databases">
        <title>Isolation and characterization of novel acetogenic strains of the genera Terrisporobacter and Acetoanaerobium.</title>
        <authorList>
            <person name="Boeer T."/>
            <person name="Schueler M.A."/>
            <person name="Lueschen A."/>
            <person name="Eysell L."/>
            <person name="Droege J."/>
            <person name="Heinemann M."/>
            <person name="Engelhardt L."/>
            <person name="Basen M."/>
            <person name="Daniel R."/>
        </authorList>
    </citation>
    <scope>NUCLEOTIDE SEQUENCE [LARGE SCALE GENOMIC DNA]</scope>
    <source>
        <strain evidence="2 3">ELB</strain>
    </source>
</reference>
<dbReference type="Gene3D" id="3.90.550.20">
    <property type="match status" value="1"/>
</dbReference>
<evidence type="ECO:0000256" key="1">
    <source>
        <dbReference type="ARBA" id="ARBA00022679"/>
    </source>
</evidence>
<dbReference type="InterPro" id="IPR007577">
    <property type="entry name" value="GlycoTrfase_DXD_sugar-bd_CS"/>
</dbReference>
<name>A0ABZ3FAA9_9FIRM</name>
<dbReference type="SUPFAM" id="SSF53448">
    <property type="entry name" value="Nucleotide-diphospho-sugar transferases"/>
    <property type="match status" value="1"/>
</dbReference>
<sequence length="259" mass="30986">MIPKVIHYCWFGHNEKPELVKKCIESWEKYLPDYQIKEWNEDNFDINLCKYTRQAYDEGKWAFVSDVARLWIVYNEGGVYLDTDVELHNTLYELCNYSCWFGCDDIRYINTGLGFGAEKGQWLVGKILYDYYNKQFDKTICNVHNTKVIENELASFKRDGRTKVIKDILFVGMLEYGKYITHYECNSWKIEEEKNFSKKRSGKHWNLKCKLRNPNLINFLERNGETKISKVYIFIAYDLLDCGLLYFFSKVFRKIIKKV</sequence>
<dbReference type="InterPro" id="IPR051706">
    <property type="entry name" value="Glycosyltransferase_domain"/>
</dbReference>